<evidence type="ECO:0000313" key="1">
    <source>
        <dbReference type="EMBL" id="MED6276068.1"/>
    </source>
</evidence>
<comment type="caution">
    <text evidence="1">The sequence shown here is derived from an EMBL/GenBank/DDBJ whole genome shotgun (WGS) entry which is preliminary data.</text>
</comment>
<protein>
    <submittedName>
        <fullName evidence="1">Uncharacterized protein</fullName>
    </submittedName>
</protein>
<dbReference type="Proteomes" id="UP001352852">
    <property type="component" value="Unassembled WGS sequence"/>
</dbReference>
<dbReference type="EMBL" id="JAHUTJ010031321">
    <property type="protein sequence ID" value="MED6276068.1"/>
    <property type="molecule type" value="Genomic_DNA"/>
</dbReference>
<reference evidence="1 2" key="1">
    <citation type="submission" date="2021-06" db="EMBL/GenBank/DDBJ databases">
        <authorList>
            <person name="Palmer J.M."/>
        </authorList>
    </citation>
    <scope>NUCLEOTIDE SEQUENCE [LARGE SCALE GENOMIC DNA]</scope>
    <source>
        <strain evidence="1 2">CL_MEX2019</strain>
        <tissue evidence="1">Muscle</tissue>
    </source>
</reference>
<accession>A0ABU7DLW3</accession>
<gene>
    <name evidence="1" type="ORF">CHARACLAT_033220</name>
</gene>
<evidence type="ECO:0000313" key="2">
    <source>
        <dbReference type="Proteomes" id="UP001352852"/>
    </source>
</evidence>
<name>A0ABU7DLW3_9TELE</name>
<keyword evidence="2" id="KW-1185">Reference proteome</keyword>
<sequence>MDAPILSECINSLNQFRTLKRHKDKFEVITENRRNISKVLSRKQCSSVSVLGLPGTFFSLLDWSFQLYCSAIAFILVQDPTKSSCVHRSLSPTPQKGYLYGQSLDWCHSEKTENTDQYLANP</sequence>
<organism evidence="1 2">
    <name type="scientific">Characodon lateralis</name>
    <dbReference type="NCBI Taxonomy" id="208331"/>
    <lineage>
        <taxon>Eukaryota</taxon>
        <taxon>Metazoa</taxon>
        <taxon>Chordata</taxon>
        <taxon>Craniata</taxon>
        <taxon>Vertebrata</taxon>
        <taxon>Euteleostomi</taxon>
        <taxon>Actinopterygii</taxon>
        <taxon>Neopterygii</taxon>
        <taxon>Teleostei</taxon>
        <taxon>Neoteleostei</taxon>
        <taxon>Acanthomorphata</taxon>
        <taxon>Ovalentaria</taxon>
        <taxon>Atherinomorphae</taxon>
        <taxon>Cyprinodontiformes</taxon>
        <taxon>Goodeidae</taxon>
        <taxon>Characodon</taxon>
    </lineage>
</organism>
<proteinExistence type="predicted"/>